<gene>
    <name evidence="2" type="ORF">CJOHNSTONI_LOCUS2549</name>
</gene>
<reference evidence="2" key="1">
    <citation type="submission" date="2021-09" db="EMBL/GenBank/DDBJ databases">
        <authorList>
            <consortium name="Pathogen Informatics"/>
        </authorList>
    </citation>
    <scope>NUCLEOTIDE SEQUENCE</scope>
</reference>
<protein>
    <submittedName>
        <fullName evidence="2">Uncharacterized protein</fullName>
    </submittedName>
</protein>
<sequence length="122" mass="13672">MANTYTDLSSADDTDDKFIVTMSTDKLQTVCNQMEDDDPEAEDDEPVSFVVWDTQVTPFTSDLIDEAINDVDVVDISTPSATPSGISEYLMIMPRRHHRAHLFDDENLTSSSNLSQSSYSQR</sequence>
<dbReference type="OrthoDB" id="5866144at2759"/>
<name>A0A8J2Q4U0_9BILA</name>
<comment type="caution">
    <text evidence="2">The sequence shown here is derived from an EMBL/GenBank/DDBJ whole genome shotgun (WGS) entry which is preliminary data.</text>
</comment>
<proteinExistence type="predicted"/>
<feature type="compositionally biased region" description="Low complexity" evidence="1">
    <location>
        <begin position="108"/>
        <end position="122"/>
    </location>
</feature>
<evidence type="ECO:0000256" key="1">
    <source>
        <dbReference type="SAM" id="MobiDB-lite"/>
    </source>
</evidence>
<evidence type="ECO:0000313" key="3">
    <source>
        <dbReference type="Proteomes" id="UP000746747"/>
    </source>
</evidence>
<dbReference type="Proteomes" id="UP000746747">
    <property type="component" value="Unassembled WGS sequence"/>
</dbReference>
<accession>A0A8J2Q4U0</accession>
<evidence type="ECO:0000313" key="2">
    <source>
        <dbReference type="EMBL" id="CAG9532218.1"/>
    </source>
</evidence>
<keyword evidence="3" id="KW-1185">Reference proteome</keyword>
<organism evidence="2 3">
    <name type="scientific">Cercopithifilaria johnstoni</name>
    <dbReference type="NCBI Taxonomy" id="2874296"/>
    <lineage>
        <taxon>Eukaryota</taxon>
        <taxon>Metazoa</taxon>
        <taxon>Ecdysozoa</taxon>
        <taxon>Nematoda</taxon>
        <taxon>Chromadorea</taxon>
        <taxon>Rhabditida</taxon>
        <taxon>Spirurina</taxon>
        <taxon>Spiruromorpha</taxon>
        <taxon>Filarioidea</taxon>
        <taxon>Onchocercidae</taxon>
        <taxon>Cercopithifilaria</taxon>
    </lineage>
</organism>
<feature type="region of interest" description="Disordered" evidence="1">
    <location>
        <begin position="103"/>
        <end position="122"/>
    </location>
</feature>
<dbReference type="EMBL" id="CAKAEH010000908">
    <property type="protein sequence ID" value="CAG9532218.1"/>
    <property type="molecule type" value="Genomic_DNA"/>
</dbReference>
<dbReference type="AlphaFoldDB" id="A0A8J2Q4U0"/>